<geneLocation type="plasmid" evidence="2 3">
    <name>unnamed1</name>
</geneLocation>
<gene>
    <name evidence="2" type="ORF">AADV58_16675</name>
</gene>
<proteinExistence type="predicted"/>
<name>A0ABZ2XQ72_9RHOO</name>
<dbReference type="RefSeq" id="WP_341744723.1">
    <property type="nucleotide sequence ID" value="NZ_CP151407.1"/>
</dbReference>
<keyword evidence="2" id="KW-0614">Plasmid</keyword>
<organism evidence="2 3">
    <name type="scientific">Azonexus hydrophilus</name>
    <dbReference type="NCBI Taxonomy" id="418702"/>
    <lineage>
        <taxon>Bacteria</taxon>
        <taxon>Pseudomonadati</taxon>
        <taxon>Pseudomonadota</taxon>
        <taxon>Betaproteobacteria</taxon>
        <taxon>Rhodocyclales</taxon>
        <taxon>Azonexaceae</taxon>
        <taxon>Azonexus</taxon>
    </lineage>
</organism>
<dbReference type="EMBL" id="CP151407">
    <property type="protein sequence ID" value="WZJ23391.1"/>
    <property type="molecule type" value="Genomic_DNA"/>
</dbReference>
<evidence type="ECO:0000256" key="1">
    <source>
        <dbReference type="SAM" id="MobiDB-lite"/>
    </source>
</evidence>
<accession>A0ABZ2XQ72</accession>
<dbReference type="Proteomes" id="UP001479520">
    <property type="component" value="Plasmid unnamed1"/>
</dbReference>
<keyword evidence="3" id="KW-1185">Reference proteome</keyword>
<evidence type="ECO:0000313" key="3">
    <source>
        <dbReference type="Proteomes" id="UP001479520"/>
    </source>
</evidence>
<reference evidence="2 3" key="1">
    <citation type="submission" date="2024-04" db="EMBL/GenBank/DDBJ databases">
        <title>Dissimilatory iodate-reducing microorganisms contribute to the enrichment of iodine in groundwater.</title>
        <authorList>
            <person name="Jiang Z."/>
        </authorList>
    </citation>
    <scope>NUCLEOTIDE SEQUENCE [LARGE SCALE GENOMIC DNA]</scope>
    <source>
        <strain evidence="2 3">NCP973</strain>
        <plasmid evidence="2 3">unnamed1</plasmid>
    </source>
</reference>
<protein>
    <submittedName>
        <fullName evidence="2">Uncharacterized protein</fullName>
    </submittedName>
</protein>
<sequence length="77" mass="8941">MTILKAIAITIAVVFLLWAYTEIVRREQDLMEDNEEPDNGAQSEKNEASMDDSAHEDYLITAMYMEERSHRGHDHFP</sequence>
<evidence type="ECO:0000313" key="2">
    <source>
        <dbReference type="EMBL" id="WZJ23391.1"/>
    </source>
</evidence>
<feature type="region of interest" description="Disordered" evidence="1">
    <location>
        <begin position="28"/>
        <end position="52"/>
    </location>
</feature>